<evidence type="ECO:0000313" key="2">
    <source>
        <dbReference type="EMBL" id="ABU59156.1"/>
    </source>
</evidence>
<dbReference type="Pfam" id="PF24793">
    <property type="entry name" value="GINT1_N"/>
    <property type="match status" value="1"/>
</dbReference>
<dbReference type="InterPro" id="IPR023296">
    <property type="entry name" value="Glyco_hydro_beta-prop_sf"/>
</dbReference>
<reference evidence="2 3" key="1">
    <citation type="submission" date="2007-08" db="EMBL/GenBank/DDBJ databases">
        <title>Complete sequence of Roseiflexus castenholzii DSM 13941.</title>
        <authorList>
            <consortium name="US DOE Joint Genome Institute"/>
            <person name="Copeland A."/>
            <person name="Lucas S."/>
            <person name="Lapidus A."/>
            <person name="Barry K."/>
            <person name="Glavina del Rio T."/>
            <person name="Dalin E."/>
            <person name="Tice H."/>
            <person name="Pitluck S."/>
            <person name="Thompson L.S."/>
            <person name="Brettin T."/>
            <person name="Bruce D."/>
            <person name="Detter J.C."/>
            <person name="Han C."/>
            <person name="Tapia R."/>
            <person name="Schmutz J."/>
            <person name="Larimer F."/>
            <person name="Land M."/>
            <person name="Hauser L."/>
            <person name="Kyrpides N."/>
            <person name="Mikhailova N."/>
            <person name="Bryant D.A."/>
            <person name="Hanada S."/>
            <person name="Tsukatani Y."/>
            <person name="Richardson P."/>
        </authorList>
    </citation>
    <scope>NUCLEOTIDE SEQUENCE [LARGE SCALE GENOMIC DNA]</scope>
    <source>
        <strain evidence="3">DSM 13941 / HLO8</strain>
    </source>
</reference>
<proteinExistence type="predicted"/>
<dbReference type="SUPFAM" id="SSF75005">
    <property type="entry name" value="Arabinanase/levansucrase/invertase"/>
    <property type="match status" value="1"/>
</dbReference>
<organism evidence="2 3">
    <name type="scientific">Roseiflexus castenholzii (strain DSM 13941 / HLO8)</name>
    <dbReference type="NCBI Taxonomy" id="383372"/>
    <lineage>
        <taxon>Bacteria</taxon>
        <taxon>Bacillati</taxon>
        <taxon>Chloroflexota</taxon>
        <taxon>Chloroflexia</taxon>
        <taxon>Chloroflexales</taxon>
        <taxon>Roseiflexineae</taxon>
        <taxon>Roseiflexaceae</taxon>
        <taxon>Roseiflexus</taxon>
    </lineage>
</organism>
<dbReference type="PANTHER" id="PTHR48261:SF6">
    <property type="entry name" value="GLYCOSYLTRANSFERASE FAMILY PROTEIN"/>
    <property type="match status" value="1"/>
</dbReference>
<gene>
    <name evidence="2" type="ordered locus">Rcas_3102</name>
</gene>
<name>A7NNL5_ROSCS</name>
<dbReference type="EMBL" id="CP000804">
    <property type="protein sequence ID" value="ABU59156.1"/>
    <property type="molecule type" value="Genomic_DNA"/>
</dbReference>
<dbReference type="InterPro" id="IPR004263">
    <property type="entry name" value="Exostosin"/>
</dbReference>
<dbReference type="AlphaFoldDB" id="A7NNL5"/>
<dbReference type="PANTHER" id="PTHR48261">
    <property type="entry name" value="ACETYLGLUCOSAMINYLTRANSFERASE"/>
    <property type="match status" value="1"/>
</dbReference>
<evidence type="ECO:0000313" key="3">
    <source>
        <dbReference type="Proteomes" id="UP000000263"/>
    </source>
</evidence>
<dbReference type="Gene3D" id="2.115.10.20">
    <property type="entry name" value="Glycosyl hydrolase domain, family 43"/>
    <property type="match status" value="1"/>
</dbReference>
<dbReference type="KEGG" id="rca:Rcas_3102"/>
<protein>
    <recommendedName>
        <fullName evidence="1">Glucosamine inositolphosphorylceramide transferase 1 N-terminal domain-containing protein</fullName>
    </recommendedName>
</protein>
<dbReference type="Proteomes" id="UP000000263">
    <property type="component" value="Chromosome"/>
</dbReference>
<accession>A7NNL5</accession>
<evidence type="ECO:0000259" key="1">
    <source>
        <dbReference type="Pfam" id="PF24793"/>
    </source>
</evidence>
<dbReference type="HOGENOM" id="CLU_063385_0_0_0"/>
<sequence length="299" mass="34525">MLRRVRRKDDWAIGIYGGADLRALQPLPGVRNPVLTAAHVRDVPALFVADPFLVRADDHWWLFFEVLHAALRRGQIGVAVSRNGREWEYCRIVLDEPFHLSYPLVFSWNNAWYMTPETASQRQVRLYRAVDFPFRWEYAATLLEGDDYLDPTPFFSQGRWWMFVGTNSARNDTLRLYEAATPLGPWREHPISPVVQGDPRRARPAGRVLCHSGRLVRFAQDCSQNYGKQVFAFEVTELTPERYAERPYGGASLLAPQRADWNARGMHTLDLHPVQEGAWLALVDGYRKRFYVRNGLDHG</sequence>
<dbReference type="InterPro" id="IPR056442">
    <property type="entry name" value="GINT1_N"/>
</dbReference>
<feature type="domain" description="Glucosamine inositolphosphorylceramide transferase 1 N-terminal" evidence="1">
    <location>
        <begin position="30"/>
        <end position="285"/>
    </location>
</feature>
<keyword evidence="3" id="KW-1185">Reference proteome</keyword>
<dbReference type="eggNOG" id="COG1621">
    <property type="taxonomic scope" value="Bacteria"/>
</dbReference>
<dbReference type="GO" id="GO:0016757">
    <property type="term" value="F:glycosyltransferase activity"/>
    <property type="evidence" value="ECO:0007669"/>
    <property type="project" value="InterPro"/>
</dbReference>
<dbReference type="STRING" id="383372.Rcas_3102"/>